<dbReference type="PANTHER" id="PTHR43199">
    <property type="entry name" value="GLUTATHIONE HYDROLASE"/>
    <property type="match status" value="1"/>
</dbReference>
<keyword evidence="7 11" id="KW-0012">Acyltransferase</keyword>
<dbReference type="NCBIfam" id="TIGR00066">
    <property type="entry name" value="g_glut_trans"/>
    <property type="match status" value="1"/>
</dbReference>
<keyword evidence="13" id="KW-1185">Reference proteome</keyword>
<dbReference type="GO" id="GO:0036374">
    <property type="term" value="F:glutathione hydrolase activity"/>
    <property type="evidence" value="ECO:0007669"/>
    <property type="project" value="UniProtKB-UniRule"/>
</dbReference>
<dbReference type="EMBL" id="QWEG01000004">
    <property type="protein sequence ID" value="RHW41567.1"/>
    <property type="molecule type" value="Genomic_DNA"/>
</dbReference>
<dbReference type="SUPFAM" id="SSF56235">
    <property type="entry name" value="N-terminal nucleophile aminohydrolases (Ntn hydrolases)"/>
    <property type="match status" value="1"/>
</dbReference>
<dbReference type="InterPro" id="IPR051792">
    <property type="entry name" value="GGT_bact"/>
</dbReference>
<gene>
    <name evidence="12" type="primary">ggt</name>
    <name evidence="12" type="ORF">D1B31_07565</name>
</gene>
<dbReference type="Pfam" id="PF01019">
    <property type="entry name" value="G_glu_transpept"/>
    <property type="match status" value="1"/>
</dbReference>
<evidence type="ECO:0000256" key="10">
    <source>
        <dbReference type="PIRSR" id="PIRSR600101-2"/>
    </source>
</evidence>
<comment type="pathway">
    <text evidence="11">Sulfur metabolism; glutathione metabolism.</text>
</comment>
<dbReference type="Gene3D" id="3.60.20.40">
    <property type="match status" value="1"/>
</dbReference>
<feature type="binding site" evidence="10">
    <location>
        <position position="396"/>
    </location>
    <ligand>
        <name>L-glutamate</name>
        <dbReference type="ChEBI" id="CHEBI:29985"/>
    </ligand>
</feature>
<feature type="active site" description="Nucleophile" evidence="9">
    <location>
        <position position="354"/>
    </location>
</feature>
<evidence type="ECO:0000256" key="8">
    <source>
        <dbReference type="ARBA" id="ARBA00047417"/>
    </source>
</evidence>
<comment type="subunit">
    <text evidence="11">This enzyme consists of two polypeptide chains, which are synthesized in precursor form from a single polypeptide.</text>
</comment>
<comment type="PTM">
    <text evidence="11">Cleaved by autocatalysis into a large and a small subunit.</text>
</comment>
<keyword evidence="4 11" id="KW-0808">Transferase</keyword>
<evidence type="ECO:0000256" key="1">
    <source>
        <dbReference type="ARBA" id="ARBA00001049"/>
    </source>
</evidence>
<keyword evidence="5 11" id="KW-0378">Hydrolase</keyword>
<dbReference type="UniPathway" id="UPA00204"/>
<dbReference type="InterPro" id="IPR043138">
    <property type="entry name" value="GGT_lsub"/>
</dbReference>
<dbReference type="Proteomes" id="UP000284416">
    <property type="component" value="Unassembled WGS sequence"/>
</dbReference>
<reference evidence="12 13" key="1">
    <citation type="journal article" date="2017" name="Int. J. Syst. Evol. Microbiol.">
        <title>Bacillus notoginsengisoli sp. nov., a novel bacterium isolated from the rhizosphere of Panax notoginseng.</title>
        <authorList>
            <person name="Zhang M.Y."/>
            <person name="Cheng J."/>
            <person name="Cai Y."/>
            <person name="Zhang T.Y."/>
            <person name="Wu Y.Y."/>
            <person name="Manikprabhu D."/>
            <person name="Li W.J."/>
            <person name="Zhang Y.X."/>
        </authorList>
    </citation>
    <scope>NUCLEOTIDE SEQUENCE [LARGE SCALE GENOMIC DNA]</scope>
    <source>
        <strain evidence="12 13">JCM 30743</strain>
    </source>
</reference>
<evidence type="ECO:0000256" key="2">
    <source>
        <dbReference type="ARBA" id="ARBA00001089"/>
    </source>
</evidence>
<accession>A0A417YVZ5</accession>
<evidence type="ECO:0000256" key="7">
    <source>
        <dbReference type="ARBA" id="ARBA00023315"/>
    </source>
</evidence>
<feature type="binding site" evidence="10">
    <location>
        <position position="437"/>
    </location>
    <ligand>
        <name>L-glutamate</name>
        <dbReference type="ChEBI" id="CHEBI:29985"/>
    </ligand>
</feature>
<organism evidence="12 13">
    <name type="scientific">Neobacillus notoginsengisoli</name>
    <dbReference type="NCBI Taxonomy" id="1578198"/>
    <lineage>
        <taxon>Bacteria</taxon>
        <taxon>Bacillati</taxon>
        <taxon>Bacillota</taxon>
        <taxon>Bacilli</taxon>
        <taxon>Bacillales</taxon>
        <taxon>Bacillaceae</taxon>
        <taxon>Neobacillus</taxon>
    </lineage>
</organism>
<dbReference type="EC" id="2.3.2.2" evidence="11"/>
<dbReference type="InterPro" id="IPR000101">
    <property type="entry name" value="GGT_peptidase"/>
</dbReference>
<name>A0A417YVZ5_9BACI</name>
<evidence type="ECO:0000313" key="12">
    <source>
        <dbReference type="EMBL" id="RHW41567.1"/>
    </source>
</evidence>
<dbReference type="GO" id="GO:0006750">
    <property type="term" value="P:glutathione biosynthetic process"/>
    <property type="evidence" value="ECO:0007669"/>
    <property type="project" value="UniProtKB-KW"/>
</dbReference>
<dbReference type="InterPro" id="IPR043137">
    <property type="entry name" value="GGT_ssub_C"/>
</dbReference>
<dbReference type="GO" id="GO:0103068">
    <property type="term" value="F:leukotriene C4 gamma-glutamyl transferase activity"/>
    <property type="evidence" value="ECO:0007669"/>
    <property type="project" value="UniProtKB-EC"/>
</dbReference>
<evidence type="ECO:0000256" key="6">
    <source>
        <dbReference type="ARBA" id="ARBA00023145"/>
    </source>
</evidence>
<dbReference type="PRINTS" id="PR01210">
    <property type="entry name" value="GGTRANSPTASE"/>
</dbReference>
<dbReference type="InterPro" id="IPR029055">
    <property type="entry name" value="Ntn_hydrolases_N"/>
</dbReference>
<evidence type="ECO:0000256" key="5">
    <source>
        <dbReference type="ARBA" id="ARBA00022801"/>
    </source>
</evidence>
<comment type="catalytic activity">
    <reaction evidence="2 11">
        <text>glutathione + H2O = L-cysteinylglycine + L-glutamate</text>
        <dbReference type="Rhea" id="RHEA:28807"/>
        <dbReference type="ChEBI" id="CHEBI:15377"/>
        <dbReference type="ChEBI" id="CHEBI:29985"/>
        <dbReference type="ChEBI" id="CHEBI:57925"/>
        <dbReference type="ChEBI" id="CHEBI:61694"/>
        <dbReference type="EC" id="3.4.19.13"/>
    </reaction>
</comment>
<dbReference type="PANTHER" id="PTHR43199:SF1">
    <property type="entry name" value="GLUTATHIONE HYDROLASE PROENZYME"/>
    <property type="match status" value="1"/>
</dbReference>
<sequence>MVATAHPLATEIGAKVLKAGGNAIDAAVAIQFALNVGEPMMTGIGGSGFMMIYHKESGELKVFNGHSEAPAAAHPNMFLDETEEVIPFRKRSTHATAVGIPGILKAMDAALKEYGSKPLADLIEPSIQACEEGIPLNWVFLNSFDEFGYRLGDEARKYFLAEGEKFEEGHLLKKPHLAKTFHILQKEGVGAFYEGEIAEAIANTLQGLGGFMTMDDLKNYRHTVDEPFRGTYRGYEIASAGPPTAGGPSLHYILKLLENFDLASYGPRSWEKYYLFVESMRLAFSDKIAYIADPAFNDIPLKGMADERYLAERLNYINFEFRNLDIDFGNPWKYQDGKGRPVIRQPFESEKSETTHFTVADRWGNIAACTSTVEHPFGTGIIVPGYGFLLNNELTDFDAIPGGVNEAEPGKRPVSCKCPTILFKDGKPYVTLGSPGGPTIIASVFQTIVNLIDFGMDLKDAIEEPRIFSTPGMLLSWEQGIDPLAKGKLESMNYEFGDEPHIIGNVQAIQFDHEKETMVGAADSSREGTAIGIDFLPGEE</sequence>
<evidence type="ECO:0000256" key="4">
    <source>
        <dbReference type="ARBA" id="ARBA00022679"/>
    </source>
</evidence>
<evidence type="ECO:0000256" key="9">
    <source>
        <dbReference type="PIRSR" id="PIRSR600101-1"/>
    </source>
</evidence>
<dbReference type="GO" id="GO:0006751">
    <property type="term" value="P:glutathione catabolic process"/>
    <property type="evidence" value="ECO:0007669"/>
    <property type="project" value="UniProtKB-UniRule"/>
</dbReference>
<evidence type="ECO:0000256" key="3">
    <source>
        <dbReference type="ARBA" id="ARBA00009381"/>
    </source>
</evidence>
<dbReference type="Gene3D" id="1.10.246.130">
    <property type="match status" value="1"/>
</dbReference>
<comment type="catalytic activity">
    <reaction evidence="1 11">
        <text>an S-substituted glutathione + H2O = an S-substituted L-cysteinylglycine + L-glutamate</text>
        <dbReference type="Rhea" id="RHEA:59468"/>
        <dbReference type="ChEBI" id="CHEBI:15377"/>
        <dbReference type="ChEBI" id="CHEBI:29985"/>
        <dbReference type="ChEBI" id="CHEBI:90779"/>
        <dbReference type="ChEBI" id="CHEBI:143103"/>
        <dbReference type="EC" id="3.4.19.13"/>
    </reaction>
</comment>
<comment type="caution">
    <text evidence="12">The sequence shown here is derived from an EMBL/GenBank/DDBJ whole genome shotgun (WGS) entry which is preliminary data.</text>
</comment>
<comment type="similarity">
    <text evidence="3 11">Belongs to the gamma-glutamyltransferase family.</text>
</comment>
<dbReference type="EC" id="3.4.19.13" evidence="11"/>
<keyword evidence="11" id="KW-0317">Glutathione biosynthesis</keyword>
<evidence type="ECO:0000256" key="11">
    <source>
        <dbReference type="RuleBase" id="RU368036"/>
    </source>
</evidence>
<comment type="catalytic activity">
    <reaction evidence="8 11">
        <text>an N-terminal (5-L-glutamyl)-[peptide] + an alpha-amino acid = 5-L-glutamyl amino acid + an N-terminal L-alpha-aminoacyl-[peptide]</text>
        <dbReference type="Rhea" id="RHEA:23904"/>
        <dbReference type="Rhea" id="RHEA-COMP:9780"/>
        <dbReference type="Rhea" id="RHEA-COMP:9795"/>
        <dbReference type="ChEBI" id="CHEBI:77644"/>
        <dbReference type="ChEBI" id="CHEBI:78597"/>
        <dbReference type="ChEBI" id="CHEBI:78599"/>
        <dbReference type="ChEBI" id="CHEBI:78608"/>
        <dbReference type="EC" id="2.3.2.2"/>
    </reaction>
</comment>
<evidence type="ECO:0000313" key="13">
    <source>
        <dbReference type="Proteomes" id="UP000284416"/>
    </source>
</evidence>
<proteinExistence type="inferred from homology"/>
<protein>
    <recommendedName>
        <fullName evidence="11">Glutathione hydrolase proenzyme</fullName>
        <ecNumber evidence="11">2.3.2.2</ecNumber>
        <ecNumber evidence="11">3.4.19.13</ecNumber>
    </recommendedName>
    <component>
        <recommendedName>
            <fullName evidence="11">Glutathione hydrolase large chain</fullName>
        </recommendedName>
    </component>
    <component>
        <recommendedName>
            <fullName evidence="11">Glutathione hydrolase small chain</fullName>
        </recommendedName>
    </component>
</protein>
<dbReference type="OrthoDB" id="9781342at2"/>
<dbReference type="AlphaFoldDB" id="A0A417YVZ5"/>
<keyword evidence="6 11" id="KW-0865">Zymogen</keyword>